<evidence type="ECO:0000256" key="1">
    <source>
        <dbReference type="ARBA" id="ARBA00001947"/>
    </source>
</evidence>
<evidence type="ECO:0000313" key="8">
    <source>
        <dbReference type="EMBL" id="KAA8491054.1"/>
    </source>
</evidence>
<dbReference type="SUPFAM" id="SSF55031">
    <property type="entry name" value="Bacterial exopeptidase dimerisation domain"/>
    <property type="match status" value="1"/>
</dbReference>
<comment type="cofactor">
    <cofactor evidence="1">
        <name>Zn(2+)</name>
        <dbReference type="ChEBI" id="CHEBI:29105"/>
    </cofactor>
</comment>
<evidence type="ECO:0000256" key="3">
    <source>
        <dbReference type="ARBA" id="ARBA00022723"/>
    </source>
</evidence>
<keyword evidence="9" id="KW-1185">Reference proteome</keyword>
<dbReference type="Gene3D" id="3.30.70.360">
    <property type="match status" value="1"/>
</dbReference>
<dbReference type="PANTHER" id="PTHR43808:SF8">
    <property type="entry name" value="PEPTIDASE M20 DIMERISATION DOMAIN-CONTAINING PROTEIN"/>
    <property type="match status" value="1"/>
</dbReference>
<comment type="caution">
    <text evidence="8">The sequence shown here is derived from an EMBL/GenBank/DDBJ whole genome shotgun (WGS) entry which is preliminary data.</text>
</comment>
<evidence type="ECO:0000256" key="4">
    <source>
        <dbReference type="ARBA" id="ARBA00022801"/>
    </source>
</evidence>
<sequence length="452" mass="49471">MFLHRSHQVAFANCAKVSSESLEYAPCRSAINALMYLLPLALLLVFYGLTVLGAEWERCSLPTDASATPAGLACAAMRETVLDEKLEQALTAPLQDVVRLTMALMSVDTSTGKERQASFFLARFLMLEGMDVWLQCVTGATACGQVNVYGDFFGEGPISGHSKPPKVLLCSHTDAVPPHVMPQLERDGDENTWLTGRGSNDAKGQVAAMTLAALQAHRDLGLRVGLLFVSDEEVTHTGMKTANDKLFATNFPFMVMGEPTKRELISKQKGMLKVLLEATGRSAHSGYPEYGKCAITPLVETLADLTRQRWPVDALGETTMNIGLIEGGTAANIVPEYATAQVMFRLVGSPEPILERTCQIAEKHGVEVTVISSNEPVEYFRLPQDLYEVGVVSYNTDTGYGTFFDRALLFGAGSILTAHTANERVLVRDLEHLVKDHIKIIQMLYETLHDEL</sequence>
<keyword evidence="8" id="KW-0121">Carboxypeptidase</keyword>
<keyword evidence="5" id="KW-0862">Zinc</keyword>
<feature type="transmembrane region" description="Helical" evidence="6">
    <location>
        <begin position="33"/>
        <end position="54"/>
    </location>
</feature>
<dbReference type="Pfam" id="PF01546">
    <property type="entry name" value="Peptidase_M20"/>
    <property type="match status" value="1"/>
</dbReference>
<dbReference type="InterPro" id="IPR036264">
    <property type="entry name" value="Bact_exopeptidase_dim_dom"/>
</dbReference>
<keyword evidence="6" id="KW-1133">Transmembrane helix</keyword>
<accession>A0A5J4YJX1</accession>
<dbReference type="SUPFAM" id="SSF53187">
    <property type="entry name" value="Zn-dependent exopeptidases"/>
    <property type="match status" value="1"/>
</dbReference>
<dbReference type="Gene3D" id="3.40.630.10">
    <property type="entry name" value="Zn peptidases"/>
    <property type="match status" value="1"/>
</dbReference>
<proteinExistence type="inferred from homology"/>
<dbReference type="InterPro" id="IPR001261">
    <property type="entry name" value="ArgE/DapE_CS"/>
</dbReference>
<dbReference type="Proteomes" id="UP000324585">
    <property type="component" value="Unassembled WGS sequence"/>
</dbReference>
<evidence type="ECO:0000259" key="7">
    <source>
        <dbReference type="Pfam" id="PF07687"/>
    </source>
</evidence>
<comment type="similarity">
    <text evidence="2">Belongs to the peptidase M20A family.</text>
</comment>
<feature type="domain" description="Peptidase M20 dimerisation" evidence="7">
    <location>
        <begin position="268"/>
        <end position="349"/>
    </location>
</feature>
<dbReference type="Pfam" id="PF07687">
    <property type="entry name" value="M20_dimer"/>
    <property type="match status" value="1"/>
</dbReference>
<keyword evidence="6" id="KW-0812">Transmembrane</keyword>
<gene>
    <name evidence="8" type="ORF">FVE85_4471</name>
</gene>
<dbReference type="PROSITE" id="PS00759">
    <property type="entry name" value="ARGE_DAPE_CPG2_2"/>
    <property type="match status" value="1"/>
</dbReference>
<keyword evidence="4" id="KW-0378">Hydrolase</keyword>
<dbReference type="GO" id="GO:0004180">
    <property type="term" value="F:carboxypeptidase activity"/>
    <property type="evidence" value="ECO:0007669"/>
    <property type="project" value="UniProtKB-KW"/>
</dbReference>
<keyword evidence="6" id="KW-0472">Membrane</keyword>
<protein>
    <submittedName>
        <fullName evidence="8">Putative carboxypeptidase</fullName>
    </submittedName>
</protein>
<name>A0A5J4YJX1_PORPP</name>
<dbReference type="EMBL" id="VRMN01000016">
    <property type="protein sequence ID" value="KAA8491054.1"/>
    <property type="molecule type" value="Genomic_DNA"/>
</dbReference>
<evidence type="ECO:0000256" key="5">
    <source>
        <dbReference type="ARBA" id="ARBA00022833"/>
    </source>
</evidence>
<keyword evidence="8" id="KW-0645">Protease</keyword>
<dbReference type="InterPro" id="IPR011650">
    <property type="entry name" value="Peptidase_M20_dimer"/>
</dbReference>
<dbReference type="PANTHER" id="PTHR43808">
    <property type="entry name" value="ACETYLORNITHINE DEACETYLASE"/>
    <property type="match status" value="1"/>
</dbReference>
<evidence type="ECO:0000256" key="2">
    <source>
        <dbReference type="ARBA" id="ARBA00006247"/>
    </source>
</evidence>
<organism evidence="8 9">
    <name type="scientific">Porphyridium purpureum</name>
    <name type="common">Red alga</name>
    <name type="synonym">Porphyridium cruentum</name>
    <dbReference type="NCBI Taxonomy" id="35688"/>
    <lineage>
        <taxon>Eukaryota</taxon>
        <taxon>Rhodophyta</taxon>
        <taxon>Bangiophyceae</taxon>
        <taxon>Porphyridiales</taxon>
        <taxon>Porphyridiaceae</taxon>
        <taxon>Porphyridium</taxon>
    </lineage>
</organism>
<keyword evidence="3" id="KW-0479">Metal-binding</keyword>
<reference evidence="9" key="1">
    <citation type="journal article" date="2019" name="Nat. Commun.">
        <title>Expansion of phycobilisome linker gene families in mesophilic red algae.</title>
        <authorList>
            <person name="Lee J."/>
            <person name="Kim D."/>
            <person name="Bhattacharya D."/>
            <person name="Yoon H.S."/>
        </authorList>
    </citation>
    <scope>NUCLEOTIDE SEQUENCE [LARGE SCALE GENOMIC DNA]</scope>
    <source>
        <strain evidence="9">CCMP 1328</strain>
    </source>
</reference>
<dbReference type="OrthoDB" id="3064516at2759"/>
<evidence type="ECO:0000313" key="9">
    <source>
        <dbReference type="Proteomes" id="UP000324585"/>
    </source>
</evidence>
<dbReference type="GO" id="GO:0046872">
    <property type="term" value="F:metal ion binding"/>
    <property type="evidence" value="ECO:0007669"/>
    <property type="project" value="UniProtKB-KW"/>
</dbReference>
<dbReference type="InterPro" id="IPR002933">
    <property type="entry name" value="Peptidase_M20"/>
</dbReference>
<evidence type="ECO:0000256" key="6">
    <source>
        <dbReference type="SAM" id="Phobius"/>
    </source>
</evidence>
<dbReference type="InterPro" id="IPR050072">
    <property type="entry name" value="Peptidase_M20A"/>
</dbReference>
<dbReference type="AlphaFoldDB" id="A0A5J4YJX1"/>